<dbReference type="AlphaFoldDB" id="A0A1H0LBD0"/>
<sequence length="350" mass="38224">MPSPRTRLPPVLAAGAFTVAQARTHGVGKGRLRGSDLVRPLHGVRQLAGDTGGSVADETGNGAPTVRPASLAIARAAALVLPGDAAFSHCTAALLHGFTLPRSHEHALPLHVCRTSNRNPVDRPQVRAHRGLESRRVTTVAGLRVVAGVDVWVDLGSVLGIEDLVVIGDQIARRAGSVDLLHRVLERRGAVRGVRSLREALRWVRIGSESAMESRVRLLFARYGLPEPELNGEITAADGSGFVCRGDFVWRDQKVVGEYQGRHHFGTFDRGDDDISRRLLVEDDDWKYVELTKRDYFNPARRVAMVRRLARHLGVEVVADRPPKAWNGRFATTSTCLTAGPDGVSVVRRR</sequence>
<evidence type="ECO:0000313" key="2">
    <source>
        <dbReference type="Proteomes" id="UP000199077"/>
    </source>
</evidence>
<gene>
    <name evidence="1" type="ORF">SAMN04489867_0250</name>
</gene>
<dbReference type="EMBL" id="LT629711">
    <property type="protein sequence ID" value="SDO65559.1"/>
    <property type="molecule type" value="Genomic_DNA"/>
</dbReference>
<evidence type="ECO:0000313" key="1">
    <source>
        <dbReference type="EMBL" id="SDO65559.1"/>
    </source>
</evidence>
<evidence type="ECO:0008006" key="3">
    <source>
        <dbReference type="Google" id="ProtNLM"/>
    </source>
</evidence>
<name>A0A1H0LBD0_9MICO</name>
<organism evidence="1 2">
    <name type="scientific">Pedococcus dokdonensis</name>
    <dbReference type="NCBI Taxonomy" id="443156"/>
    <lineage>
        <taxon>Bacteria</taxon>
        <taxon>Bacillati</taxon>
        <taxon>Actinomycetota</taxon>
        <taxon>Actinomycetes</taxon>
        <taxon>Micrococcales</taxon>
        <taxon>Intrasporangiaceae</taxon>
        <taxon>Pedococcus</taxon>
    </lineage>
</organism>
<accession>A0A1H0LBD0</accession>
<dbReference type="STRING" id="443156.SAMN04489867_0250"/>
<proteinExistence type="predicted"/>
<dbReference type="Proteomes" id="UP000199077">
    <property type="component" value="Chromosome I"/>
</dbReference>
<reference evidence="2" key="1">
    <citation type="submission" date="2016-10" db="EMBL/GenBank/DDBJ databases">
        <authorList>
            <person name="Varghese N."/>
            <person name="Submissions S."/>
        </authorList>
    </citation>
    <scope>NUCLEOTIDE SEQUENCE [LARGE SCALE GENOMIC DNA]</scope>
    <source>
        <strain evidence="2">DSM 22329</strain>
    </source>
</reference>
<keyword evidence="2" id="KW-1185">Reference proteome</keyword>
<protein>
    <recommendedName>
        <fullName evidence="3">Transcriptional regulator, AbiEi antitoxin, Type IV TA system</fullName>
    </recommendedName>
</protein>